<evidence type="ECO:0000259" key="9">
    <source>
        <dbReference type="Pfam" id="PF02729"/>
    </source>
</evidence>
<proteinExistence type="inferred from homology"/>
<comment type="pathway">
    <text evidence="1 7">Pyrimidine metabolism; UMP biosynthesis via de novo pathway; (S)-dihydroorotate from bicarbonate: step 2/3.</text>
</comment>
<comment type="catalytic activity">
    <reaction evidence="6 7">
        <text>carbamoyl phosphate + L-aspartate = N-carbamoyl-L-aspartate + phosphate + H(+)</text>
        <dbReference type="Rhea" id="RHEA:20013"/>
        <dbReference type="ChEBI" id="CHEBI:15378"/>
        <dbReference type="ChEBI" id="CHEBI:29991"/>
        <dbReference type="ChEBI" id="CHEBI:32814"/>
        <dbReference type="ChEBI" id="CHEBI:43474"/>
        <dbReference type="ChEBI" id="CHEBI:58228"/>
        <dbReference type="EC" id="2.1.3.2"/>
    </reaction>
</comment>
<dbReference type="InterPro" id="IPR036901">
    <property type="entry name" value="Asp/Orn_carbamoylTrfase_sf"/>
</dbReference>
<dbReference type="InterPro" id="IPR006132">
    <property type="entry name" value="Asp/Orn_carbamoyltranf_P-bd"/>
</dbReference>
<dbReference type="KEGG" id="wdi:H9L19_05405"/>
<dbReference type="PANTHER" id="PTHR45753">
    <property type="entry name" value="ORNITHINE CARBAMOYLTRANSFERASE, MITOCHONDRIAL"/>
    <property type="match status" value="1"/>
</dbReference>
<accession>A0A7G9T418</accession>
<reference evidence="10 11" key="1">
    <citation type="submission" date="2020-08" db="EMBL/GenBank/DDBJ databases">
        <title>Genome sequence of Weissella diestrammenae KACC 16890T.</title>
        <authorList>
            <person name="Hyun D.-W."/>
            <person name="Bae J.-W."/>
        </authorList>
    </citation>
    <scope>NUCLEOTIDE SEQUENCE [LARGE SCALE GENOMIC DNA]</scope>
    <source>
        <strain evidence="10 11">KACC 16890</strain>
    </source>
</reference>
<feature type="binding site" evidence="7">
    <location>
        <position position="130"/>
    </location>
    <ligand>
        <name>carbamoyl phosphate</name>
        <dbReference type="ChEBI" id="CHEBI:58228"/>
    </ligand>
</feature>
<dbReference type="RefSeq" id="WP_187528678.1">
    <property type="nucleotide sequence ID" value="NZ_CP060724.1"/>
</dbReference>
<dbReference type="Pfam" id="PF02729">
    <property type="entry name" value="OTCace_N"/>
    <property type="match status" value="1"/>
</dbReference>
<dbReference type="HAMAP" id="MF_00001">
    <property type="entry name" value="Asp_carb_tr"/>
    <property type="match status" value="1"/>
</dbReference>
<dbReference type="GO" id="GO:0006520">
    <property type="term" value="P:amino acid metabolic process"/>
    <property type="evidence" value="ECO:0007669"/>
    <property type="project" value="InterPro"/>
</dbReference>
<dbReference type="Pfam" id="PF00185">
    <property type="entry name" value="OTCace"/>
    <property type="match status" value="1"/>
</dbReference>
<feature type="binding site" evidence="7">
    <location>
        <position position="50"/>
    </location>
    <ligand>
        <name>carbamoyl phosphate</name>
        <dbReference type="ChEBI" id="CHEBI:58228"/>
    </ligand>
</feature>
<dbReference type="GO" id="GO:0016597">
    <property type="term" value="F:amino acid binding"/>
    <property type="evidence" value="ECO:0007669"/>
    <property type="project" value="InterPro"/>
</dbReference>
<evidence type="ECO:0000256" key="2">
    <source>
        <dbReference type="ARBA" id="ARBA00008896"/>
    </source>
</evidence>
<comment type="similarity">
    <text evidence="2 7">Belongs to the aspartate/ornithine carbamoyltransferase superfamily. ATCase family.</text>
</comment>
<dbReference type="PROSITE" id="PS00097">
    <property type="entry name" value="CARBAMOYLTRANSFERASE"/>
    <property type="match status" value="1"/>
</dbReference>
<gene>
    <name evidence="7" type="primary">pyrB</name>
    <name evidence="10" type="ORF">H9L19_05405</name>
</gene>
<feature type="binding site" evidence="7">
    <location>
        <position position="258"/>
    </location>
    <ligand>
        <name>carbamoyl phosphate</name>
        <dbReference type="ChEBI" id="CHEBI:58228"/>
    </ligand>
</feature>
<feature type="binding site" evidence="7">
    <location>
        <position position="49"/>
    </location>
    <ligand>
        <name>carbamoyl phosphate</name>
        <dbReference type="ChEBI" id="CHEBI:58228"/>
    </ligand>
</feature>
<dbReference type="GO" id="GO:0044205">
    <property type="term" value="P:'de novo' UMP biosynthetic process"/>
    <property type="evidence" value="ECO:0007669"/>
    <property type="project" value="UniProtKB-UniRule"/>
</dbReference>
<dbReference type="GO" id="GO:0005829">
    <property type="term" value="C:cytosol"/>
    <property type="evidence" value="ECO:0007669"/>
    <property type="project" value="TreeGrafter"/>
</dbReference>
<dbReference type="Proteomes" id="UP000515800">
    <property type="component" value="Chromosome"/>
</dbReference>
<sequence>MQNFVNINDLEKHEIIGLIKRGLAFKAGTSVPTVAQHMVANLFFENSTRTNVSFQVAEQKLGWQQVRLDPDTSSTQKGESLSDTLKTLKAVGVDTVVIRHALNDWYRPLIDEQSDLMPHLVNAGDGNGQHPSQSLLDLMTIYETFGHFEGLKIRIIGDLAHSRVARSNAEVLHQLGAAVSFSGPQAWYPDDFNQFGQYTDFETDLETLDVIMLLRVQHERISSVENANFSLVDYHQTYGLTKARYELLKAQAIIMHPAPVNRGVEIDTDLVEAPKSRIFAQMTNGVYARMAILDALDLTTSNLNTINLK</sequence>
<dbReference type="UniPathway" id="UPA00070">
    <property type="reaction ID" value="UER00116"/>
</dbReference>
<dbReference type="AlphaFoldDB" id="A0A7G9T418"/>
<protein>
    <recommendedName>
        <fullName evidence="7">Aspartate carbamoyltransferase</fullName>
        <ecNumber evidence="7">2.1.3.2</ecNumber>
    </recommendedName>
    <alternativeName>
        <fullName evidence="7">Aspartate transcarbamylase</fullName>
        <shortName evidence="7">ATCase</shortName>
    </alternativeName>
</protein>
<feature type="domain" description="Aspartate/ornithine carbamoyltransferase carbamoyl-P binding" evidence="9">
    <location>
        <begin position="3"/>
        <end position="143"/>
    </location>
</feature>
<evidence type="ECO:0000256" key="1">
    <source>
        <dbReference type="ARBA" id="ARBA00004852"/>
    </source>
</evidence>
<dbReference type="Gene3D" id="3.40.50.1370">
    <property type="entry name" value="Aspartate/ornithine carbamoyltransferase"/>
    <property type="match status" value="2"/>
</dbReference>
<evidence type="ECO:0000256" key="3">
    <source>
        <dbReference type="ARBA" id="ARBA00022679"/>
    </source>
</evidence>
<dbReference type="NCBIfam" id="NF002032">
    <property type="entry name" value="PRK00856.1"/>
    <property type="match status" value="1"/>
</dbReference>
<dbReference type="InterPro" id="IPR006130">
    <property type="entry name" value="Asp/Orn_carbamoylTrfase"/>
</dbReference>
<dbReference type="GO" id="GO:0004070">
    <property type="term" value="F:aspartate carbamoyltransferase activity"/>
    <property type="evidence" value="ECO:0007669"/>
    <property type="project" value="UniProtKB-UniRule"/>
</dbReference>
<evidence type="ECO:0000313" key="11">
    <source>
        <dbReference type="Proteomes" id="UP000515800"/>
    </source>
</evidence>
<comment type="function">
    <text evidence="5 7">Catalyzes the condensation of carbamoyl phosphate and aspartate to form carbamoyl aspartate and inorganic phosphate, the committed step in the de novo pyrimidine nucleotide biosynthesis pathway.</text>
</comment>
<keyword evidence="3 7" id="KW-0808">Transferase</keyword>
<evidence type="ECO:0000259" key="8">
    <source>
        <dbReference type="Pfam" id="PF00185"/>
    </source>
</evidence>
<evidence type="ECO:0000256" key="6">
    <source>
        <dbReference type="ARBA" id="ARBA00048859"/>
    </source>
</evidence>
<dbReference type="InterPro" id="IPR002082">
    <property type="entry name" value="Asp_carbamoyltransf"/>
</dbReference>
<organism evidence="10 11">
    <name type="scientific">Weissella diestrammenae</name>
    <dbReference type="NCBI Taxonomy" id="1162633"/>
    <lineage>
        <taxon>Bacteria</taxon>
        <taxon>Bacillati</taxon>
        <taxon>Bacillota</taxon>
        <taxon>Bacilli</taxon>
        <taxon>Lactobacillales</taxon>
        <taxon>Lactobacillaceae</taxon>
        <taxon>Weissella</taxon>
    </lineage>
</organism>
<evidence type="ECO:0000256" key="4">
    <source>
        <dbReference type="ARBA" id="ARBA00022975"/>
    </source>
</evidence>
<dbReference type="InterPro" id="IPR006131">
    <property type="entry name" value="Asp_carbamoyltransf_Asp/Orn-bd"/>
</dbReference>
<comment type="subunit">
    <text evidence="7">Heterododecamer (2C3:3R2) of six catalytic PyrB chains organized as two trimers (C3), and six regulatory PyrI chains organized as three dimers (R2).</text>
</comment>
<feature type="binding site" evidence="7">
    <location>
        <position position="133"/>
    </location>
    <ligand>
        <name>carbamoyl phosphate</name>
        <dbReference type="ChEBI" id="CHEBI:58228"/>
    </ligand>
</feature>
<feature type="binding site" evidence="7">
    <location>
        <position position="259"/>
    </location>
    <ligand>
        <name>carbamoyl phosphate</name>
        <dbReference type="ChEBI" id="CHEBI:58228"/>
    </ligand>
</feature>
<dbReference type="SUPFAM" id="SSF53671">
    <property type="entry name" value="Aspartate/ornithine carbamoyltransferase"/>
    <property type="match status" value="1"/>
</dbReference>
<dbReference type="NCBIfam" id="TIGR00670">
    <property type="entry name" value="asp_carb_tr"/>
    <property type="match status" value="1"/>
</dbReference>
<feature type="domain" description="Aspartate/ornithine carbamoyltransferase Asp/Orn-binding" evidence="8">
    <location>
        <begin position="149"/>
        <end position="295"/>
    </location>
</feature>
<dbReference type="EMBL" id="CP060724">
    <property type="protein sequence ID" value="QNN74843.1"/>
    <property type="molecule type" value="Genomic_DNA"/>
</dbReference>
<dbReference type="EC" id="2.1.3.2" evidence="7"/>
<dbReference type="GO" id="GO:0006207">
    <property type="term" value="P:'de novo' pyrimidine nucleobase biosynthetic process"/>
    <property type="evidence" value="ECO:0007669"/>
    <property type="project" value="InterPro"/>
</dbReference>
<keyword evidence="11" id="KW-1185">Reference proteome</keyword>
<evidence type="ECO:0000256" key="5">
    <source>
        <dbReference type="ARBA" id="ARBA00043884"/>
    </source>
</evidence>
<dbReference type="PRINTS" id="PR00100">
    <property type="entry name" value="AOTCASE"/>
</dbReference>
<evidence type="ECO:0000313" key="10">
    <source>
        <dbReference type="EMBL" id="QNN74843.1"/>
    </source>
</evidence>
<dbReference type="PRINTS" id="PR00101">
    <property type="entry name" value="ATCASE"/>
</dbReference>
<feature type="binding site" evidence="7">
    <location>
        <position position="215"/>
    </location>
    <ligand>
        <name>L-aspartate</name>
        <dbReference type="ChEBI" id="CHEBI:29991"/>
    </ligand>
</feature>
<dbReference type="PANTHER" id="PTHR45753:SF6">
    <property type="entry name" value="ASPARTATE CARBAMOYLTRANSFERASE"/>
    <property type="match status" value="1"/>
</dbReference>
<keyword evidence="4 7" id="KW-0665">Pyrimidine biosynthesis</keyword>
<evidence type="ECO:0000256" key="7">
    <source>
        <dbReference type="HAMAP-Rule" id="MF_00001"/>
    </source>
</evidence>
<feature type="binding site" evidence="7">
    <location>
        <position position="77"/>
    </location>
    <ligand>
        <name>L-aspartate</name>
        <dbReference type="ChEBI" id="CHEBI:29991"/>
    </ligand>
</feature>
<feature type="binding site" evidence="7">
    <location>
        <position position="99"/>
    </location>
    <ligand>
        <name>carbamoyl phosphate</name>
        <dbReference type="ChEBI" id="CHEBI:58228"/>
    </ligand>
</feature>
<dbReference type="FunFam" id="3.40.50.1370:FF:000011">
    <property type="entry name" value="Aspartate carbamoyltransferase"/>
    <property type="match status" value="1"/>
</dbReference>
<feature type="binding site" evidence="7">
    <location>
        <position position="163"/>
    </location>
    <ligand>
        <name>L-aspartate</name>
        <dbReference type="ChEBI" id="CHEBI:29991"/>
    </ligand>
</feature>
<name>A0A7G9T418_9LACO</name>